<name>W6QPK9_PENRF</name>
<organism evidence="2 3">
    <name type="scientific">Penicillium roqueforti (strain FM164)</name>
    <dbReference type="NCBI Taxonomy" id="1365484"/>
    <lineage>
        <taxon>Eukaryota</taxon>
        <taxon>Fungi</taxon>
        <taxon>Dikarya</taxon>
        <taxon>Ascomycota</taxon>
        <taxon>Pezizomycotina</taxon>
        <taxon>Eurotiomycetes</taxon>
        <taxon>Eurotiomycetidae</taxon>
        <taxon>Eurotiales</taxon>
        <taxon>Aspergillaceae</taxon>
        <taxon>Penicillium</taxon>
    </lineage>
</organism>
<dbReference type="AlphaFoldDB" id="W6QPK9"/>
<gene>
    <name evidence="2" type="ORF">PROQFM164_S07g000280</name>
</gene>
<keyword evidence="3" id="KW-1185">Reference proteome</keyword>
<proteinExistence type="predicted"/>
<protein>
    <submittedName>
        <fullName evidence="2">Uncharacterized protein</fullName>
    </submittedName>
</protein>
<dbReference type="Proteomes" id="UP000030686">
    <property type="component" value="Unassembled WGS sequence"/>
</dbReference>
<sequence>MDERLLDQELLGRDWPPATVAHGPCVRPSHGVAPTANSRLRGGATKGGGGPGPFQSWIVPTESFPVPYMKLFSGGESSRPEASTSRFHSEEYLMSNVSRLTSAYINGSRPLAGVQ</sequence>
<evidence type="ECO:0000313" key="3">
    <source>
        <dbReference type="Proteomes" id="UP000030686"/>
    </source>
</evidence>
<evidence type="ECO:0000313" key="2">
    <source>
        <dbReference type="EMBL" id="CDM37931.1"/>
    </source>
</evidence>
<dbReference type="EMBL" id="HG792021">
    <property type="protein sequence ID" value="CDM37931.1"/>
    <property type="molecule type" value="Genomic_DNA"/>
</dbReference>
<feature type="region of interest" description="Disordered" evidence="1">
    <location>
        <begin position="21"/>
        <end position="56"/>
    </location>
</feature>
<reference evidence="2" key="1">
    <citation type="journal article" date="2014" name="Nat. Commun.">
        <title>Multiple recent horizontal transfers of a large genomic region in cheese making fungi.</title>
        <authorList>
            <person name="Cheeseman K."/>
            <person name="Ropars J."/>
            <person name="Renault P."/>
            <person name="Dupont J."/>
            <person name="Gouzy J."/>
            <person name="Branca A."/>
            <person name="Abraham A.L."/>
            <person name="Ceppi M."/>
            <person name="Conseiller E."/>
            <person name="Debuchy R."/>
            <person name="Malagnac F."/>
            <person name="Goarin A."/>
            <person name="Silar P."/>
            <person name="Lacoste S."/>
            <person name="Sallet E."/>
            <person name="Bensimon A."/>
            <person name="Giraud T."/>
            <person name="Brygoo Y."/>
        </authorList>
    </citation>
    <scope>NUCLEOTIDE SEQUENCE [LARGE SCALE GENOMIC DNA]</scope>
    <source>
        <strain evidence="2">FM164</strain>
    </source>
</reference>
<accession>W6QPK9</accession>
<evidence type="ECO:0000256" key="1">
    <source>
        <dbReference type="SAM" id="MobiDB-lite"/>
    </source>
</evidence>